<gene>
    <name evidence="2" type="ORF">D0435_09960</name>
</gene>
<evidence type="ECO:0000313" key="3">
    <source>
        <dbReference type="Proteomes" id="UP000446866"/>
    </source>
</evidence>
<comment type="caution">
    <text evidence="2">The sequence shown here is derived from an EMBL/GenBank/DDBJ whole genome shotgun (WGS) entry which is preliminary data.</text>
</comment>
<dbReference type="InterPro" id="IPR016181">
    <property type="entry name" value="Acyl_CoA_acyltransferase"/>
</dbReference>
<dbReference type="Gene3D" id="3.40.630.30">
    <property type="match status" value="1"/>
</dbReference>
<dbReference type="InterPro" id="IPR000182">
    <property type="entry name" value="GNAT_dom"/>
</dbReference>
<dbReference type="GO" id="GO:0016747">
    <property type="term" value="F:acyltransferase activity, transferring groups other than amino-acyl groups"/>
    <property type="evidence" value="ECO:0007669"/>
    <property type="project" value="InterPro"/>
</dbReference>
<organism evidence="2 3">
    <name type="scientific">Anaerotruncus colihominis</name>
    <dbReference type="NCBI Taxonomy" id="169435"/>
    <lineage>
        <taxon>Bacteria</taxon>
        <taxon>Bacillati</taxon>
        <taxon>Bacillota</taxon>
        <taxon>Clostridia</taxon>
        <taxon>Eubacteriales</taxon>
        <taxon>Oscillospiraceae</taxon>
        <taxon>Anaerotruncus</taxon>
    </lineage>
</organism>
<dbReference type="AlphaFoldDB" id="A0A845QLJ4"/>
<sequence>MGKIYCCWLRSSRWESDILVYIWGIRGRLNIMITSREKDNMLKVNITIREEQEKDYRRVEEITREAFSYPGRIEDGGIGCPYEHWMVHELRRRDGIPGLSLVAEIDETIAGHVICSKAEVRMEDRTIPVLNFGPISVLPELQRKGVGKALLTGMIAKAKKMGFGAILFFGRPEYYPQFGFKEAYTWGITDLNGNHYPAFMGMELIPGYLSSAKGGKYYESDIYDDELNAKRVKAYDEENFPFI</sequence>
<dbReference type="EMBL" id="QXWK01000017">
    <property type="protein sequence ID" value="NBH61975.1"/>
    <property type="molecule type" value="Genomic_DNA"/>
</dbReference>
<keyword evidence="2" id="KW-0808">Transferase</keyword>
<protein>
    <submittedName>
        <fullName evidence="2">N-acetyltransferase</fullName>
    </submittedName>
</protein>
<dbReference type="CDD" id="cd04301">
    <property type="entry name" value="NAT_SF"/>
    <property type="match status" value="1"/>
</dbReference>
<evidence type="ECO:0000313" key="2">
    <source>
        <dbReference type="EMBL" id="NBH61975.1"/>
    </source>
</evidence>
<reference evidence="2 3" key="1">
    <citation type="submission" date="2018-08" db="EMBL/GenBank/DDBJ databases">
        <title>Murine metabolic-syndrome-specific gut microbial biobank.</title>
        <authorList>
            <person name="Liu C."/>
        </authorList>
    </citation>
    <scope>NUCLEOTIDE SEQUENCE [LARGE SCALE GENOMIC DNA]</scope>
    <source>
        <strain evidence="2 3">28</strain>
    </source>
</reference>
<dbReference type="PROSITE" id="PS51186">
    <property type="entry name" value="GNAT"/>
    <property type="match status" value="1"/>
</dbReference>
<proteinExistence type="predicted"/>
<dbReference type="SUPFAM" id="SSF55729">
    <property type="entry name" value="Acyl-CoA N-acyltransferases (Nat)"/>
    <property type="match status" value="1"/>
</dbReference>
<keyword evidence="3" id="KW-1185">Reference proteome</keyword>
<dbReference type="Pfam" id="PF13527">
    <property type="entry name" value="Acetyltransf_9"/>
    <property type="match status" value="1"/>
</dbReference>
<dbReference type="Proteomes" id="UP000446866">
    <property type="component" value="Unassembled WGS sequence"/>
</dbReference>
<name>A0A845QLJ4_9FIRM</name>
<accession>A0A845QLJ4</accession>
<evidence type="ECO:0000259" key="1">
    <source>
        <dbReference type="PROSITE" id="PS51186"/>
    </source>
</evidence>
<feature type="domain" description="N-acetyltransferase" evidence="1">
    <location>
        <begin position="46"/>
        <end position="203"/>
    </location>
</feature>